<gene>
    <name evidence="8" type="ORF">ALOHA_HF4000ANIW137I15ctg3g15</name>
</gene>
<dbReference type="CDD" id="cd01335">
    <property type="entry name" value="Radical_SAM"/>
    <property type="match status" value="1"/>
</dbReference>
<evidence type="ECO:0000256" key="1">
    <source>
        <dbReference type="ARBA" id="ARBA00022691"/>
    </source>
</evidence>
<dbReference type="NCBIfam" id="TIGR04038">
    <property type="entry name" value="tatD_link_rSAM"/>
    <property type="match status" value="1"/>
</dbReference>
<dbReference type="PROSITE" id="PS01090">
    <property type="entry name" value="TATD_2"/>
    <property type="match status" value="1"/>
</dbReference>
<dbReference type="InterPro" id="IPR018228">
    <property type="entry name" value="DNase_TatD-rel_CS"/>
</dbReference>
<dbReference type="InterPro" id="IPR032466">
    <property type="entry name" value="Metal_Hydrolase"/>
</dbReference>
<dbReference type="Pfam" id="PF01026">
    <property type="entry name" value="TatD_DNase"/>
    <property type="match status" value="1"/>
</dbReference>
<dbReference type="InterPro" id="IPR058240">
    <property type="entry name" value="rSAM_sf"/>
</dbReference>
<keyword evidence="1" id="KW-0949">S-adenosyl-L-methionine</keyword>
<dbReference type="SUPFAM" id="SSF102114">
    <property type="entry name" value="Radical SAM enzymes"/>
    <property type="match status" value="1"/>
</dbReference>
<evidence type="ECO:0000256" key="6">
    <source>
        <dbReference type="SAM" id="MobiDB-lite"/>
    </source>
</evidence>
<dbReference type="GO" id="GO:0046872">
    <property type="term" value="F:metal ion binding"/>
    <property type="evidence" value="ECO:0007669"/>
    <property type="project" value="UniProtKB-KW"/>
</dbReference>
<keyword evidence="4" id="KW-0408">Iron</keyword>
<dbReference type="InterPro" id="IPR015991">
    <property type="entry name" value="TatD/YcfH-like"/>
</dbReference>
<dbReference type="GO" id="GO:0016788">
    <property type="term" value="F:hydrolase activity, acting on ester bonds"/>
    <property type="evidence" value="ECO:0007669"/>
    <property type="project" value="InterPro"/>
</dbReference>
<dbReference type="InterPro" id="IPR007197">
    <property type="entry name" value="rSAM"/>
</dbReference>
<keyword evidence="5" id="KW-0411">Iron-sulfur</keyword>
<keyword evidence="2" id="KW-0479">Metal-binding</keyword>
<evidence type="ECO:0000256" key="3">
    <source>
        <dbReference type="ARBA" id="ARBA00022801"/>
    </source>
</evidence>
<feature type="region of interest" description="Disordered" evidence="6">
    <location>
        <begin position="1"/>
        <end position="21"/>
    </location>
</feature>
<keyword evidence="3" id="KW-0378">Hydrolase</keyword>
<dbReference type="InterPro" id="IPR013785">
    <property type="entry name" value="Aldolase_TIM"/>
</dbReference>
<dbReference type="GO" id="GO:0004536">
    <property type="term" value="F:DNA nuclease activity"/>
    <property type="evidence" value="ECO:0007669"/>
    <property type="project" value="InterPro"/>
</dbReference>
<evidence type="ECO:0000256" key="4">
    <source>
        <dbReference type="ARBA" id="ARBA00023004"/>
    </source>
</evidence>
<dbReference type="InterPro" id="IPR023821">
    <property type="entry name" value="rSAM_TatD-assoc"/>
</dbReference>
<dbReference type="GO" id="GO:0051536">
    <property type="term" value="F:iron-sulfur cluster binding"/>
    <property type="evidence" value="ECO:0007669"/>
    <property type="project" value="UniProtKB-KW"/>
</dbReference>
<dbReference type="PANTHER" id="PTHR46124">
    <property type="entry name" value="D-AMINOACYL-TRNA DEACYLASE"/>
    <property type="match status" value="1"/>
</dbReference>
<dbReference type="AlphaFoldDB" id="B3T4L6"/>
<sequence length="482" mass="54106">MSGLENDVTTNRQDLPKGEPELSWVDSHCHLEDSQFDDDRPGVLERARQAGVRFMMTLGSDILSSRKAVELAESLDPVFAGIGIHPHEAKKAGRRTFSTLTKLAEKPKVVAIGEVGLDYYRTHSPPDQQREVLKNQIRIAKKVNRPLVLHEREAHEDLIRILREENAWEARGVIHCFTGGPREVEDYLDLDFYFSLAGPVTFAKSTELQETVREIPLERLLIETDAPYLTPAPFRGQRPNEPAMVVHVGEKIAELLAVPTEDLARITSYNAHALFGIPSVNPVPQIVYKMHGALHLNLTYTCTNNCFYCPRFSSDYLGGHNLKLDRDPDPDEIWEALKAFGDIRQLVTFSGYGEPLLRLDVLKEIAGRIKEAGGTVRVLTNGQGNLIHGRNVLPELQGLVDQLRISLHAGSAEGYMKVAAPESGDETFESVLWFIRESKNFVPDVSVIIPDKPLMWDVDKLEKMVTDDLGVKVVRREFTVYA</sequence>
<dbReference type="Pfam" id="PF04055">
    <property type="entry name" value="Radical_SAM"/>
    <property type="match status" value="1"/>
</dbReference>
<dbReference type="InterPro" id="IPR001130">
    <property type="entry name" value="TatD-like"/>
</dbReference>
<evidence type="ECO:0000256" key="5">
    <source>
        <dbReference type="ARBA" id="ARBA00023014"/>
    </source>
</evidence>
<dbReference type="FunFam" id="3.20.20.140:FF:000005">
    <property type="entry name" value="TatD family hydrolase"/>
    <property type="match status" value="1"/>
</dbReference>
<evidence type="ECO:0000259" key="7">
    <source>
        <dbReference type="PROSITE" id="PS51918"/>
    </source>
</evidence>
<feature type="domain" description="Radical SAM core" evidence="7">
    <location>
        <begin position="288"/>
        <end position="482"/>
    </location>
</feature>
<proteinExistence type="predicted"/>
<protein>
    <submittedName>
        <fullName evidence="8">Putative TatD related DNase</fullName>
    </submittedName>
</protein>
<dbReference type="Gene3D" id="3.20.20.140">
    <property type="entry name" value="Metal-dependent hydrolases"/>
    <property type="match status" value="1"/>
</dbReference>
<evidence type="ECO:0000256" key="2">
    <source>
        <dbReference type="ARBA" id="ARBA00022723"/>
    </source>
</evidence>
<dbReference type="SUPFAM" id="SSF51556">
    <property type="entry name" value="Metallo-dependent hydrolases"/>
    <property type="match status" value="1"/>
</dbReference>
<evidence type="ECO:0000313" key="8">
    <source>
        <dbReference type="EMBL" id="ABZ07532.1"/>
    </source>
</evidence>
<dbReference type="CDD" id="cd01310">
    <property type="entry name" value="TatD_DNAse"/>
    <property type="match status" value="1"/>
</dbReference>
<dbReference type="PROSITE" id="PS51918">
    <property type="entry name" value="RADICAL_SAM"/>
    <property type="match status" value="1"/>
</dbReference>
<dbReference type="Gene3D" id="3.20.20.70">
    <property type="entry name" value="Aldolase class I"/>
    <property type="match status" value="1"/>
</dbReference>
<accession>B3T4L6</accession>
<dbReference type="PROSITE" id="PS01091">
    <property type="entry name" value="TATD_3"/>
    <property type="match status" value="1"/>
</dbReference>
<name>B3T4L6_9ZZZZ</name>
<dbReference type="SFLD" id="SFLDS00029">
    <property type="entry name" value="Radical_SAM"/>
    <property type="match status" value="1"/>
</dbReference>
<dbReference type="NCBIfam" id="TIGR00010">
    <property type="entry name" value="YchF/TatD family DNA exonuclease"/>
    <property type="match status" value="1"/>
</dbReference>
<organism evidence="8">
    <name type="scientific">uncultured marine microorganism HF4000_ANIW137I15</name>
    <dbReference type="NCBI Taxonomy" id="455531"/>
    <lineage>
        <taxon>unclassified sequences</taxon>
        <taxon>environmental samples</taxon>
    </lineage>
</organism>
<dbReference type="PANTHER" id="PTHR46124:SF2">
    <property type="entry name" value="D-AMINOACYL-TRNA DEACYLASE"/>
    <property type="match status" value="1"/>
</dbReference>
<reference evidence="8" key="1">
    <citation type="journal article" date="2008" name="ISME J.">
        <title>Genomic patterns of recombination, clonal divergence and environment in marine microbial populations.</title>
        <authorList>
            <person name="Konstantinidis K.T."/>
            <person name="Delong E.F."/>
        </authorList>
    </citation>
    <scope>NUCLEOTIDE SEQUENCE</scope>
</reference>
<dbReference type="EMBL" id="EU016602">
    <property type="protein sequence ID" value="ABZ07532.1"/>
    <property type="molecule type" value="Genomic_DNA"/>
</dbReference>